<protein>
    <submittedName>
        <fullName evidence="1">Uncharacterized protein</fullName>
    </submittedName>
</protein>
<name>A0A644XYX8_9ZZZZ</name>
<comment type="caution">
    <text evidence="1">The sequence shown here is derived from an EMBL/GenBank/DDBJ whole genome shotgun (WGS) entry which is preliminary data.</text>
</comment>
<evidence type="ECO:0000313" key="1">
    <source>
        <dbReference type="EMBL" id="MPM21462.1"/>
    </source>
</evidence>
<accession>A0A644XYX8</accession>
<proteinExistence type="predicted"/>
<organism evidence="1">
    <name type="scientific">bioreactor metagenome</name>
    <dbReference type="NCBI Taxonomy" id="1076179"/>
    <lineage>
        <taxon>unclassified sequences</taxon>
        <taxon>metagenomes</taxon>
        <taxon>ecological metagenomes</taxon>
    </lineage>
</organism>
<dbReference type="AlphaFoldDB" id="A0A644XYX8"/>
<reference evidence="1" key="1">
    <citation type="submission" date="2019-08" db="EMBL/GenBank/DDBJ databases">
        <authorList>
            <person name="Kucharzyk K."/>
            <person name="Murdoch R.W."/>
            <person name="Higgins S."/>
            <person name="Loffler F."/>
        </authorList>
    </citation>
    <scope>NUCLEOTIDE SEQUENCE</scope>
</reference>
<sequence length="119" mass="13694">MKYEIQKITRIIDVIVDFYMSHQAKKLSMSIEDTEDTYILIFEAEQIVCSEKTANGLNKLLSAGRQPEVEEVYWQLGSNDVEGDEINLVGMMVDEVKIDYNCPHLKITLVRNKKKAQPL</sequence>
<gene>
    <name evidence="1" type="ORF">SDC9_67906</name>
</gene>
<dbReference type="EMBL" id="VSSQ01003594">
    <property type="protein sequence ID" value="MPM21462.1"/>
    <property type="molecule type" value="Genomic_DNA"/>
</dbReference>